<dbReference type="InterPro" id="IPR012944">
    <property type="entry name" value="SusD_RagB_dom"/>
</dbReference>
<feature type="domain" description="RagB/SusD" evidence="7">
    <location>
        <begin position="291"/>
        <end position="533"/>
    </location>
</feature>
<feature type="domain" description="SusD-like N-terminal" evidence="8">
    <location>
        <begin position="90"/>
        <end position="223"/>
    </location>
</feature>
<evidence type="ECO:0000256" key="2">
    <source>
        <dbReference type="ARBA" id="ARBA00006275"/>
    </source>
</evidence>
<gene>
    <name evidence="9" type="primary">susD_2</name>
    <name evidence="9" type="ORF">TFUB20_02152</name>
</gene>
<dbReference type="AlphaFoldDB" id="A0A1D3UUM0"/>
<protein>
    <submittedName>
        <fullName evidence="9">Starch-binding protein SusD</fullName>
    </submittedName>
</protein>
<dbReference type="Gene3D" id="1.25.40.390">
    <property type="match status" value="1"/>
</dbReference>
<dbReference type="Pfam" id="PF07980">
    <property type="entry name" value="SusD_RagB"/>
    <property type="match status" value="1"/>
</dbReference>
<dbReference type="SUPFAM" id="SSF48452">
    <property type="entry name" value="TPR-like"/>
    <property type="match status" value="1"/>
</dbReference>
<keyword evidence="5" id="KW-0998">Cell outer membrane</keyword>
<dbReference type="GO" id="GO:0009279">
    <property type="term" value="C:cell outer membrane"/>
    <property type="evidence" value="ECO:0007669"/>
    <property type="project" value="UniProtKB-SubCell"/>
</dbReference>
<dbReference type="EMBL" id="FMMM01000070">
    <property type="protein sequence ID" value="SCQ23698.1"/>
    <property type="molecule type" value="Genomic_DNA"/>
</dbReference>
<name>A0A1D3UUM0_TANFO</name>
<evidence type="ECO:0000313" key="10">
    <source>
        <dbReference type="Proteomes" id="UP000182057"/>
    </source>
</evidence>
<keyword evidence="3 6" id="KW-0732">Signal</keyword>
<dbReference type="PROSITE" id="PS51257">
    <property type="entry name" value="PROKAR_LIPOPROTEIN"/>
    <property type="match status" value="1"/>
</dbReference>
<evidence type="ECO:0000256" key="1">
    <source>
        <dbReference type="ARBA" id="ARBA00004442"/>
    </source>
</evidence>
<dbReference type="Pfam" id="PF14322">
    <property type="entry name" value="SusD-like_3"/>
    <property type="match status" value="1"/>
</dbReference>
<accession>A0A1D3UUM0</accession>
<feature type="chain" id="PRO_5008922723" evidence="6">
    <location>
        <begin position="22"/>
        <end position="562"/>
    </location>
</feature>
<dbReference type="OrthoDB" id="9783641at2"/>
<evidence type="ECO:0000256" key="6">
    <source>
        <dbReference type="SAM" id="SignalP"/>
    </source>
</evidence>
<evidence type="ECO:0000259" key="8">
    <source>
        <dbReference type="Pfam" id="PF14322"/>
    </source>
</evidence>
<evidence type="ECO:0000256" key="5">
    <source>
        <dbReference type="ARBA" id="ARBA00023237"/>
    </source>
</evidence>
<evidence type="ECO:0000256" key="3">
    <source>
        <dbReference type="ARBA" id="ARBA00022729"/>
    </source>
</evidence>
<feature type="signal peptide" evidence="6">
    <location>
        <begin position="1"/>
        <end position="21"/>
    </location>
</feature>
<keyword evidence="4" id="KW-0472">Membrane</keyword>
<reference evidence="9 10" key="1">
    <citation type="submission" date="2016-09" db="EMBL/GenBank/DDBJ databases">
        <authorList>
            <person name="Capua I."/>
            <person name="De Benedictis P."/>
            <person name="Joannis T."/>
            <person name="Lombin L.H."/>
            <person name="Cattoli G."/>
        </authorList>
    </citation>
    <scope>NUCLEOTIDE SEQUENCE [LARGE SCALE GENOMIC DNA]</scope>
    <source>
        <strain evidence="9 10">UB20</strain>
    </source>
</reference>
<dbReference type="InterPro" id="IPR033985">
    <property type="entry name" value="SusD-like_N"/>
</dbReference>
<evidence type="ECO:0000259" key="7">
    <source>
        <dbReference type="Pfam" id="PF07980"/>
    </source>
</evidence>
<sequence precursor="true">MLKKYISKGLMIAGVGLAALACTDLEEEIFSNIASENYYQDKNSIEAALVRPFEHGHWCGWDGSRWILQELTADQFVWTQKGKHGYDGGQWIRAHGHTWTEEEGIINGGWVGPYQGIGQCTNYIADFTGLDFVKYGLTDADKQNYIAQLRTLRSWFYLFLIDYFRSVPIPMDTKTKVGQSSPQEVFAYIEKELKESIPALPKETMAGRFGQAGAAALLARLYLNAEAWIGQNRYADARKVAQDIIDGAYGTYKLDEDYRGPFTDGLTDRRSPENLWVFPHKKNVYEFSWMYNAMMHYQARYSLGNTWGGWNGIHLTPSRDLEGKPYTYKLGRPYEKFSNDDRRKQPFRTNADGTYDGFFLIGQQYAFDAQKGYGFTDEKVNGTEEYNGKPLSYVDQVGRFSEGAEGTSKGSHVNMGEENSGVRLIKFPWLSESKNLFQNNWVAEIRLAEMYYIVAECMFRENDKAGAAKMLDAVRKRNFPADKWAANSYEANPAKLTEDEFVDELGREFLGERHRRTDLIRWKRYGNEWWDKPVDTRDNTIFPIPKNQLTSNELLKQTTPGF</sequence>
<comment type="similarity">
    <text evidence="2">Belongs to the SusD family.</text>
</comment>
<organism evidence="9 10">
    <name type="scientific">Tannerella forsythia</name>
    <name type="common">Bacteroides forsythus</name>
    <dbReference type="NCBI Taxonomy" id="28112"/>
    <lineage>
        <taxon>Bacteria</taxon>
        <taxon>Pseudomonadati</taxon>
        <taxon>Bacteroidota</taxon>
        <taxon>Bacteroidia</taxon>
        <taxon>Bacteroidales</taxon>
        <taxon>Tannerellaceae</taxon>
        <taxon>Tannerella</taxon>
    </lineage>
</organism>
<dbReference type="InterPro" id="IPR011990">
    <property type="entry name" value="TPR-like_helical_dom_sf"/>
</dbReference>
<dbReference type="RefSeq" id="WP_074450131.1">
    <property type="nucleotide sequence ID" value="NZ_FMMM01000070.1"/>
</dbReference>
<comment type="subcellular location">
    <subcellularLocation>
        <location evidence="1">Cell outer membrane</location>
    </subcellularLocation>
</comment>
<proteinExistence type="inferred from homology"/>
<evidence type="ECO:0000256" key="4">
    <source>
        <dbReference type="ARBA" id="ARBA00023136"/>
    </source>
</evidence>
<evidence type="ECO:0000313" key="9">
    <source>
        <dbReference type="EMBL" id="SCQ23698.1"/>
    </source>
</evidence>
<dbReference type="Proteomes" id="UP000182057">
    <property type="component" value="Unassembled WGS sequence"/>
</dbReference>